<reference evidence="1 2" key="1">
    <citation type="submission" date="2018-07" db="EMBL/GenBank/DDBJ databases">
        <title>Genomic Encyclopedia of Type Strains, Phase III (KMG-III): the genomes of soil and plant-associated and newly described type strains.</title>
        <authorList>
            <person name="Whitman W."/>
        </authorList>
    </citation>
    <scope>NUCLEOTIDE SEQUENCE [LARGE SCALE GENOMIC DNA]</scope>
    <source>
        <strain evidence="1 2">CECT 8333</strain>
    </source>
</reference>
<dbReference type="AlphaFoldDB" id="A0A369B9Q3"/>
<dbReference type="RefSeq" id="WP_114498373.1">
    <property type="nucleotide sequence ID" value="NZ_QPJW01000012.1"/>
</dbReference>
<accession>A0A369B9Q3</accession>
<evidence type="ECO:0000313" key="2">
    <source>
        <dbReference type="Proteomes" id="UP000253090"/>
    </source>
</evidence>
<dbReference type="Proteomes" id="UP000253090">
    <property type="component" value="Unassembled WGS sequence"/>
</dbReference>
<name>A0A369B9Q3_9BACL</name>
<protein>
    <submittedName>
        <fullName evidence="1">Uncharacterized protein</fullName>
    </submittedName>
</protein>
<dbReference type="EMBL" id="QPJW01000012">
    <property type="protein sequence ID" value="RCX16414.1"/>
    <property type="molecule type" value="Genomic_DNA"/>
</dbReference>
<sequence>MLVNSLLPNQLLNYINQRQSEKIVDTIAMNKKINLSNEQVEMFKDVLSTELKTMYSKQLLSSYLNTTGTADSLSNPYLSFGLMGGSTNSLQQSGLFGGLGLNSPTSLFNLIPAYVSAEGMFNSITPRNMAVNAYARQLI</sequence>
<dbReference type="OrthoDB" id="9853524at2"/>
<evidence type="ECO:0000313" key="1">
    <source>
        <dbReference type="EMBL" id="RCX16414.1"/>
    </source>
</evidence>
<gene>
    <name evidence="1" type="ORF">DFP94_11234</name>
</gene>
<comment type="caution">
    <text evidence="1">The sequence shown here is derived from an EMBL/GenBank/DDBJ whole genome shotgun (WGS) entry which is preliminary data.</text>
</comment>
<organism evidence="1 2">
    <name type="scientific">Fontibacillus phaseoli</name>
    <dbReference type="NCBI Taxonomy" id="1416533"/>
    <lineage>
        <taxon>Bacteria</taxon>
        <taxon>Bacillati</taxon>
        <taxon>Bacillota</taxon>
        <taxon>Bacilli</taxon>
        <taxon>Bacillales</taxon>
        <taxon>Paenibacillaceae</taxon>
        <taxon>Fontibacillus</taxon>
    </lineage>
</organism>
<keyword evidence="2" id="KW-1185">Reference proteome</keyword>
<proteinExistence type="predicted"/>